<evidence type="ECO:0000259" key="6">
    <source>
        <dbReference type="PROSITE" id="PS50975"/>
    </source>
</evidence>
<dbReference type="InterPro" id="IPR052032">
    <property type="entry name" value="ATP-dep_AA_Ligase"/>
</dbReference>
<dbReference type="EMBL" id="CAXAMM010000270">
    <property type="protein sequence ID" value="CAK8986783.1"/>
    <property type="molecule type" value="Genomic_DNA"/>
</dbReference>
<evidence type="ECO:0000256" key="4">
    <source>
        <dbReference type="PROSITE-ProRule" id="PRU00409"/>
    </source>
</evidence>
<protein>
    <submittedName>
        <fullName evidence="7">Dapdiamide A synthase (ATP-dependent N-fumaramoyl-DAP-amino acid ligase)</fullName>
    </submittedName>
</protein>
<keyword evidence="2 4" id="KW-0547">Nucleotide-binding</keyword>
<dbReference type="SUPFAM" id="SSF56059">
    <property type="entry name" value="Glutathione synthetase ATP-binding domain-like"/>
    <property type="match status" value="1"/>
</dbReference>
<organism evidence="7 8">
    <name type="scientific">Durusdinium trenchii</name>
    <dbReference type="NCBI Taxonomy" id="1381693"/>
    <lineage>
        <taxon>Eukaryota</taxon>
        <taxon>Sar</taxon>
        <taxon>Alveolata</taxon>
        <taxon>Dinophyceae</taxon>
        <taxon>Suessiales</taxon>
        <taxon>Symbiodiniaceae</taxon>
        <taxon>Durusdinium</taxon>
    </lineage>
</organism>
<keyword evidence="3 4" id="KW-0067">ATP-binding</keyword>
<dbReference type="PANTHER" id="PTHR43585:SF2">
    <property type="entry name" value="ATP-GRASP ENZYME FSQD"/>
    <property type="match status" value="1"/>
</dbReference>
<sequence length="783" mass="85819">MLTDELRYPLRHYSTSSSSSLSPRSLPKEFSEVWDDFADPESSDSPPELVARFLIRHVLRSMHGCRLRRVFLLVCGYPPKGSAVEAAFASYGHHTVCLYPHFAAEGADVIAELLDSRGFVPQGVIPFADCGIHLADEMNSRLGVRHNSPKTSSLRRDKYLQQAVLQRAGLPAALQIVTADVRAAQQFARANGQVVVKPRASSGGDGVWLCNDDDDILTAFQQELGKRHQELQTNTELIVAQALIGEEWVVNTVSRDGVHKVSDAWYGPPKLIAGAGPQHFLYNVQYLAGESPRFLEVTQMVKSSLTALGLQEGAAHTELVWLDKPYIYEVNARCSGGLPRVPPPTQLDVLAMSLFDQSGFSKLPEVPSNDMTNRVAVVFLIGRITGWLTAAALEKLSSLKTFWRFERGLAGCGPPFKMVPVTKTTGLFSSPGAVVLQGESEDVLQDAQTIRKAGIQFLRGPSWVGQVEKLLKAFSTDSKPCEADGMRLKDSKLGTALIARSASAEEVLVFVAQNLKRFDAIHCTASLHALAKHSLKDDRLASRTLGALLAKQGEYARQKSLDGRQLSNTLWAIARLRQPAIEAMPEGLATQVAAQLSSQEQRLNHQDVSNGLWAIAALDLPEQADHMSELAYSRALSRPNGFKAQELANAIWAFATCGSGTASRMARNLTVYCVLERLAELQSIQLAAVIWSVAAADLDGQSLRSSPRLMEPLATAVLDRVQEFGPQEVSNVSWALAVETIQNRRLREELAMGVNRCMHEFKRKELVNSLWAFAVFGSMEAVD</sequence>
<reference evidence="7 8" key="1">
    <citation type="submission" date="2024-02" db="EMBL/GenBank/DDBJ databases">
        <authorList>
            <person name="Chen Y."/>
            <person name="Shah S."/>
            <person name="Dougan E. K."/>
            <person name="Thang M."/>
            <person name="Chan C."/>
        </authorList>
    </citation>
    <scope>NUCLEOTIDE SEQUENCE [LARGE SCALE GENOMIC DNA]</scope>
</reference>
<dbReference type="Gene3D" id="3.30.470.20">
    <property type="entry name" value="ATP-grasp fold, B domain"/>
    <property type="match status" value="1"/>
</dbReference>
<feature type="compositionally biased region" description="Low complexity" evidence="5">
    <location>
        <begin position="14"/>
        <end position="25"/>
    </location>
</feature>
<evidence type="ECO:0000256" key="1">
    <source>
        <dbReference type="ARBA" id="ARBA00022598"/>
    </source>
</evidence>
<evidence type="ECO:0000313" key="7">
    <source>
        <dbReference type="EMBL" id="CAK8986783.1"/>
    </source>
</evidence>
<gene>
    <name evidence="7" type="ORF">SCF082_LOCUS695</name>
</gene>
<evidence type="ECO:0000313" key="8">
    <source>
        <dbReference type="Proteomes" id="UP001642464"/>
    </source>
</evidence>
<evidence type="ECO:0000256" key="5">
    <source>
        <dbReference type="SAM" id="MobiDB-lite"/>
    </source>
</evidence>
<keyword evidence="8" id="KW-1185">Reference proteome</keyword>
<proteinExistence type="predicted"/>
<dbReference type="InterPro" id="IPR011761">
    <property type="entry name" value="ATP-grasp"/>
</dbReference>
<name>A0ABP0HAQ4_9DINO</name>
<dbReference type="Proteomes" id="UP001642464">
    <property type="component" value="Unassembled WGS sequence"/>
</dbReference>
<accession>A0ABP0HAQ4</accession>
<evidence type="ECO:0000256" key="2">
    <source>
        <dbReference type="ARBA" id="ARBA00022741"/>
    </source>
</evidence>
<feature type="region of interest" description="Disordered" evidence="5">
    <location>
        <begin position="1"/>
        <end position="25"/>
    </location>
</feature>
<feature type="domain" description="ATP-grasp" evidence="6">
    <location>
        <begin position="162"/>
        <end position="363"/>
    </location>
</feature>
<dbReference type="GO" id="GO:0016874">
    <property type="term" value="F:ligase activity"/>
    <property type="evidence" value="ECO:0007669"/>
    <property type="project" value="UniProtKB-KW"/>
</dbReference>
<dbReference type="PROSITE" id="PS50975">
    <property type="entry name" value="ATP_GRASP"/>
    <property type="match status" value="1"/>
</dbReference>
<comment type="caution">
    <text evidence="7">The sequence shown here is derived from an EMBL/GenBank/DDBJ whole genome shotgun (WGS) entry which is preliminary data.</text>
</comment>
<keyword evidence="1 7" id="KW-0436">Ligase</keyword>
<evidence type="ECO:0000256" key="3">
    <source>
        <dbReference type="ARBA" id="ARBA00022840"/>
    </source>
</evidence>
<dbReference type="PANTHER" id="PTHR43585">
    <property type="entry name" value="FUMIPYRROLE BIOSYNTHESIS PROTEIN C"/>
    <property type="match status" value="1"/>
</dbReference>